<feature type="transmembrane region" description="Helical" evidence="1">
    <location>
        <begin position="7"/>
        <end position="25"/>
    </location>
</feature>
<evidence type="ECO:0000313" key="2">
    <source>
        <dbReference type="EMBL" id="SDB13613.1"/>
    </source>
</evidence>
<feature type="transmembrane region" description="Helical" evidence="1">
    <location>
        <begin position="45"/>
        <end position="70"/>
    </location>
</feature>
<name>A0A1G6AZD3_9HYPH</name>
<dbReference type="STRING" id="665467.SAMN02982931_01025"/>
<keyword evidence="3" id="KW-1185">Reference proteome</keyword>
<organism evidence="2 3">
    <name type="scientific">Bauldia litoralis</name>
    <dbReference type="NCBI Taxonomy" id="665467"/>
    <lineage>
        <taxon>Bacteria</taxon>
        <taxon>Pseudomonadati</taxon>
        <taxon>Pseudomonadota</taxon>
        <taxon>Alphaproteobacteria</taxon>
        <taxon>Hyphomicrobiales</taxon>
        <taxon>Kaistiaceae</taxon>
        <taxon>Bauldia</taxon>
    </lineage>
</organism>
<evidence type="ECO:0000313" key="3">
    <source>
        <dbReference type="Proteomes" id="UP000199071"/>
    </source>
</evidence>
<protein>
    <submittedName>
        <fullName evidence="2">Uncharacterized protein</fullName>
    </submittedName>
</protein>
<reference evidence="2 3" key="1">
    <citation type="submission" date="2016-10" db="EMBL/GenBank/DDBJ databases">
        <authorList>
            <person name="de Groot N.N."/>
        </authorList>
    </citation>
    <scope>NUCLEOTIDE SEQUENCE [LARGE SCALE GENOMIC DNA]</scope>
    <source>
        <strain evidence="2 3">ATCC 35022</strain>
    </source>
</reference>
<sequence>MTPAKKAFRWVFGICLGLGVLLGLVKLVAPDAASVTWNGAEMTGLGAIAVAGGIGAFFGLIFGLIIAGIVKLATRGSAKA</sequence>
<keyword evidence="1" id="KW-1133">Transmembrane helix</keyword>
<keyword evidence="1" id="KW-0812">Transmembrane</keyword>
<accession>A0A1G6AZD3</accession>
<keyword evidence="1" id="KW-0472">Membrane</keyword>
<proteinExistence type="predicted"/>
<dbReference type="Proteomes" id="UP000199071">
    <property type="component" value="Unassembled WGS sequence"/>
</dbReference>
<gene>
    <name evidence="2" type="ORF">SAMN02982931_01025</name>
</gene>
<dbReference type="RefSeq" id="WP_090875189.1">
    <property type="nucleotide sequence ID" value="NZ_FMXQ01000002.1"/>
</dbReference>
<dbReference type="AlphaFoldDB" id="A0A1G6AZD3"/>
<evidence type="ECO:0000256" key="1">
    <source>
        <dbReference type="SAM" id="Phobius"/>
    </source>
</evidence>
<dbReference type="EMBL" id="FMXQ01000002">
    <property type="protein sequence ID" value="SDB13613.1"/>
    <property type="molecule type" value="Genomic_DNA"/>
</dbReference>